<keyword evidence="1" id="KW-0472">Membrane</keyword>
<dbReference type="AlphaFoldDB" id="A0A1B0BU45"/>
<dbReference type="Pfam" id="PF10601">
    <property type="entry name" value="zf-LITAF-like"/>
    <property type="match status" value="1"/>
</dbReference>
<protein>
    <recommendedName>
        <fullName evidence="2">LITAF domain-containing protein</fullName>
    </recommendedName>
</protein>
<keyword evidence="4" id="KW-1185">Reference proteome</keyword>
<keyword evidence="1" id="KW-1133">Transmembrane helix</keyword>
<evidence type="ECO:0000313" key="4">
    <source>
        <dbReference type="Proteomes" id="UP000092460"/>
    </source>
</evidence>
<evidence type="ECO:0000259" key="2">
    <source>
        <dbReference type="Pfam" id="PF10601"/>
    </source>
</evidence>
<feature type="domain" description="LITAF" evidence="2">
    <location>
        <begin position="81"/>
        <end position="118"/>
    </location>
</feature>
<reference evidence="4" key="1">
    <citation type="submission" date="2015-01" db="EMBL/GenBank/DDBJ databases">
        <authorList>
            <person name="Aksoy S."/>
            <person name="Warren W."/>
            <person name="Wilson R.K."/>
        </authorList>
    </citation>
    <scope>NUCLEOTIDE SEQUENCE [LARGE SCALE GENOMIC DNA]</scope>
    <source>
        <strain evidence="4">IAEA</strain>
    </source>
</reference>
<dbReference type="EMBL" id="JXJN01020465">
    <property type="status" value="NOT_ANNOTATED_CDS"/>
    <property type="molecule type" value="Genomic_DNA"/>
</dbReference>
<evidence type="ECO:0000256" key="1">
    <source>
        <dbReference type="SAM" id="Phobius"/>
    </source>
</evidence>
<dbReference type="EMBL" id="JXJN01020464">
    <property type="status" value="NOT_ANNOTATED_CDS"/>
    <property type="molecule type" value="Genomic_DNA"/>
</dbReference>
<accession>A0A1B0BU45</accession>
<dbReference type="EnsemblMetazoa" id="GPPI040568-RA">
    <property type="protein sequence ID" value="GPPI040568-PA"/>
    <property type="gene ID" value="GPPI040568"/>
</dbReference>
<keyword evidence="1" id="KW-0812">Transmembrane</keyword>
<organism evidence="3 4">
    <name type="scientific">Glossina palpalis gambiensis</name>
    <dbReference type="NCBI Taxonomy" id="67801"/>
    <lineage>
        <taxon>Eukaryota</taxon>
        <taxon>Metazoa</taxon>
        <taxon>Ecdysozoa</taxon>
        <taxon>Arthropoda</taxon>
        <taxon>Hexapoda</taxon>
        <taxon>Insecta</taxon>
        <taxon>Pterygota</taxon>
        <taxon>Neoptera</taxon>
        <taxon>Endopterygota</taxon>
        <taxon>Diptera</taxon>
        <taxon>Brachycera</taxon>
        <taxon>Muscomorpha</taxon>
        <taxon>Hippoboscoidea</taxon>
        <taxon>Glossinidae</taxon>
        <taxon>Glossina</taxon>
    </lineage>
</organism>
<name>A0A1B0BU45_9MUSC</name>
<sequence length="176" mass="20185">MHAHRKKTHPIEWAEHLRKKYVSNFLNNCDCVDARLLGNHEISLYGLALAVFNFYVNAQVLVNTQKRIGKSQMPILVLFGPEPQQLRCPRCKCEITTFLRGRSTYVTHLVAVILTIVWYAQQNLNRTSTRESCSSATSKTSKNDNTEQRRLPGKYLGVFIAGVVCRAYFVHRCAER</sequence>
<dbReference type="Proteomes" id="UP000092460">
    <property type="component" value="Unassembled WGS sequence"/>
</dbReference>
<feature type="transmembrane region" description="Helical" evidence="1">
    <location>
        <begin position="153"/>
        <end position="170"/>
    </location>
</feature>
<dbReference type="InterPro" id="IPR006629">
    <property type="entry name" value="LITAF"/>
</dbReference>
<reference evidence="3" key="2">
    <citation type="submission" date="2020-05" db="UniProtKB">
        <authorList>
            <consortium name="EnsemblMetazoa"/>
        </authorList>
    </citation>
    <scope>IDENTIFICATION</scope>
    <source>
        <strain evidence="3">IAEA</strain>
    </source>
</reference>
<evidence type="ECO:0000313" key="3">
    <source>
        <dbReference type="EnsemblMetazoa" id="GPPI040568-PA"/>
    </source>
</evidence>
<proteinExistence type="predicted"/>
<feature type="transmembrane region" description="Helical" evidence="1">
    <location>
        <begin position="105"/>
        <end position="121"/>
    </location>
</feature>
<dbReference type="VEuPathDB" id="VectorBase:GPPI040568"/>